<evidence type="ECO:0000256" key="1">
    <source>
        <dbReference type="SAM" id="MobiDB-lite"/>
    </source>
</evidence>
<organism evidence="2 3">
    <name type="scientific">Candidatus Ruania gallistercoris</name>
    <dbReference type="NCBI Taxonomy" id="2838746"/>
    <lineage>
        <taxon>Bacteria</taxon>
        <taxon>Bacillati</taxon>
        <taxon>Actinomycetota</taxon>
        <taxon>Actinomycetes</taxon>
        <taxon>Micrococcales</taxon>
        <taxon>Ruaniaceae</taxon>
        <taxon>Ruania</taxon>
    </lineage>
</organism>
<dbReference type="Gene3D" id="1.20.1260.10">
    <property type="match status" value="1"/>
</dbReference>
<protein>
    <recommendedName>
        <fullName evidence="4">DUF4439 domain-containing protein</fullName>
    </recommendedName>
</protein>
<dbReference type="AlphaFoldDB" id="A0A9D2J5H1"/>
<name>A0A9D2J5H1_9MICO</name>
<feature type="region of interest" description="Disordered" evidence="1">
    <location>
        <begin position="97"/>
        <end position="122"/>
    </location>
</feature>
<evidence type="ECO:0008006" key="4">
    <source>
        <dbReference type="Google" id="ProtNLM"/>
    </source>
</evidence>
<sequence length="315" mass="32488">MPSPAPVPPARAATRPAVAALTAVLLVLVLVGCSVRLDTPPPEIPSPDAAEVVRAELVRGTESLIAQAEAAAAGADDAVAAQLGVLAEASTVHLEALGGTWTPPPRPDDPSPTPEPEPTATTQDALTALTEAASQVQDAVAEPVWEPETATLLASIALYRDGALVRLADALGADPPARPEPDGDLPEQLDAATAPLCRTLDALGYASEVRAARSSGDARERDAARAEQHRALAEQVAVLAGYDGTDQDPRQVSYAVGEDLDETIETWRAQLVPAWLALIGPASAEDRVLLLTWARSAAAVAPPPAEDPFPGLQTG</sequence>
<gene>
    <name evidence="2" type="ORF">H9815_16620</name>
</gene>
<reference evidence="2" key="2">
    <citation type="submission" date="2021-04" db="EMBL/GenBank/DDBJ databases">
        <authorList>
            <person name="Gilroy R."/>
        </authorList>
    </citation>
    <scope>NUCLEOTIDE SEQUENCE</scope>
    <source>
        <strain evidence="2">ChiGjej4B4-7305</strain>
    </source>
</reference>
<comment type="caution">
    <text evidence="2">The sequence shown here is derived from an EMBL/GenBank/DDBJ whole genome shotgun (WGS) entry which is preliminary data.</text>
</comment>
<reference evidence="2" key="1">
    <citation type="journal article" date="2021" name="PeerJ">
        <title>Extensive microbial diversity within the chicken gut microbiome revealed by metagenomics and culture.</title>
        <authorList>
            <person name="Gilroy R."/>
            <person name="Ravi A."/>
            <person name="Getino M."/>
            <person name="Pursley I."/>
            <person name="Horton D.L."/>
            <person name="Alikhan N.F."/>
            <person name="Baker D."/>
            <person name="Gharbi K."/>
            <person name="Hall N."/>
            <person name="Watson M."/>
            <person name="Adriaenssens E.M."/>
            <person name="Foster-Nyarko E."/>
            <person name="Jarju S."/>
            <person name="Secka A."/>
            <person name="Antonio M."/>
            <person name="Oren A."/>
            <person name="Chaudhuri R.R."/>
            <person name="La Ragione R."/>
            <person name="Hildebrand F."/>
            <person name="Pallen M.J."/>
        </authorList>
    </citation>
    <scope>NUCLEOTIDE SEQUENCE</scope>
    <source>
        <strain evidence="2">ChiGjej4B4-7305</strain>
    </source>
</reference>
<accession>A0A9D2J5H1</accession>
<proteinExistence type="predicted"/>
<evidence type="ECO:0000313" key="2">
    <source>
        <dbReference type="EMBL" id="HIZ37401.1"/>
    </source>
</evidence>
<evidence type="ECO:0000313" key="3">
    <source>
        <dbReference type="Proteomes" id="UP000824037"/>
    </source>
</evidence>
<feature type="compositionally biased region" description="Pro residues" evidence="1">
    <location>
        <begin position="102"/>
        <end position="117"/>
    </location>
</feature>
<dbReference type="Proteomes" id="UP000824037">
    <property type="component" value="Unassembled WGS sequence"/>
</dbReference>
<dbReference type="EMBL" id="DXBY01000285">
    <property type="protein sequence ID" value="HIZ37401.1"/>
    <property type="molecule type" value="Genomic_DNA"/>
</dbReference>
<dbReference type="InterPro" id="IPR012347">
    <property type="entry name" value="Ferritin-like"/>
</dbReference>